<sequence>MAERHKQSMGREEQMKRQSNEMTVYGAHGGGHSKQKVIAFVGVMPFHVGEEFETIETSGDFSNLNRENVTAIIVGNQDLNAEQLHRFNNLQVVLPLNPLHSSQELHDHRTPDGFPVAKRSPIAVGLAVLDRARRFQFDIVFYDPSIQQGMEVALGVKRASTLRVPPLSV</sequence>
<evidence type="ECO:0000313" key="2">
    <source>
        <dbReference type="WBParaSite" id="PEQ_0000788901-mRNA-1"/>
    </source>
</evidence>
<evidence type="ECO:0000313" key="1">
    <source>
        <dbReference type="Proteomes" id="UP000887564"/>
    </source>
</evidence>
<protein>
    <submittedName>
        <fullName evidence="2">Uncharacterized protein</fullName>
    </submittedName>
</protein>
<keyword evidence="1" id="KW-1185">Reference proteome</keyword>
<dbReference type="WBParaSite" id="PEQ_0000788901-mRNA-1">
    <property type="protein sequence ID" value="PEQ_0000788901-mRNA-1"/>
    <property type="gene ID" value="PEQ_0000788901"/>
</dbReference>
<reference evidence="2" key="1">
    <citation type="submission" date="2022-11" db="UniProtKB">
        <authorList>
            <consortium name="WormBaseParasite"/>
        </authorList>
    </citation>
    <scope>IDENTIFICATION</scope>
</reference>
<name>A0A914RN08_PAREQ</name>
<dbReference type="Proteomes" id="UP000887564">
    <property type="component" value="Unplaced"/>
</dbReference>
<dbReference type="AlphaFoldDB" id="A0A914RN08"/>
<organism evidence="1 2">
    <name type="scientific">Parascaris equorum</name>
    <name type="common">Equine roundworm</name>
    <dbReference type="NCBI Taxonomy" id="6256"/>
    <lineage>
        <taxon>Eukaryota</taxon>
        <taxon>Metazoa</taxon>
        <taxon>Ecdysozoa</taxon>
        <taxon>Nematoda</taxon>
        <taxon>Chromadorea</taxon>
        <taxon>Rhabditida</taxon>
        <taxon>Spirurina</taxon>
        <taxon>Ascaridomorpha</taxon>
        <taxon>Ascaridoidea</taxon>
        <taxon>Ascarididae</taxon>
        <taxon>Parascaris</taxon>
    </lineage>
</organism>
<accession>A0A914RN08</accession>
<dbReference type="Gene3D" id="3.40.50.720">
    <property type="entry name" value="NAD(P)-binding Rossmann-like Domain"/>
    <property type="match status" value="1"/>
</dbReference>
<proteinExistence type="predicted"/>